<dbReference type="InterPro" id="IPR017972">
    <property type="entry name" value="Cyt_P450_CS"/>
</dbReference>
<accession>A0AAD4LMR8</accession>
<dbReference type="GO" id="GO:0020037">
    <property type="term" value="F:heme binding"/>
    <property type="evidence" value="ECO:0007669"/>
    <property type="project" value="InterPro"/>
</dbReference>
<evidence type="ECO:0000256" key="10">
    <source>
        <dbReference type="RuleBase" id="RU000461"/>
    </source>
</evidence>
<dbReference type="GO" id="GO:0004497">
    <property type="term" value="F:monooxygenase activity"/>
    <property type="evidence" value="ECO:0007669"/>
    <property type="project" value="UniProtKB-KW"/>
</dbReference>
<evidence type="ECO:0000256" key="2">
    <source>
        <dbReference type="ARBA" id="ARBA00005179"/>
    </source>
</evidence>
<keyword evidence="7 9" id="KW-0408">Iron</keyword>
<dbReference type="InterPro" id="IPR002401">
    <property type="entry name" value="Cyt_P450_E_grp-I"/>
</dbReference>
<evidence type="ECO:0000256" key="1">
    <source>
        <dbReference type="ARBA" id="ARBA00001971"/>
    </source>
</evidence>
<keyword evidence="4 9" id="KW-0349">Heme</keyword>
<dbReference type="PANTHER" id="PTHR46300">
    <property type="entry name" value="P450, PUTATIVE (EUROFUNG)-RELATED-RELATED"/>
    <property type="match status" value="1"/>
</dbReference>
<comment type="pathway">
    <text evidence="2">Secondary metabolite biosynthesis.</text>
</comment>
<dbReference type="InterPro" id="IPR036396">
    <property type="entry name" value="Cyt_P450_sf"/>
</dbReference>
<feature type="binding site" description="axial binding residue" evidence="9">
    <location>
        <position position="449"/>
    </location>
    <ligand>
        <name>heme</name>
        <dbReference type="ChEBI" id="CHEBI:30413"/>
    </ligand>
    <ligandPart>
        <name>Fe</name>
        <dbReference type="ChEBI" id="CHEBI:18248"/>
    </ligandPart>
</feature>
<dbReference type="PANTHER" id="PTHR46300:SF7">
    <property type="entry name" value="P450, PUTATIVE (EUROFUNG)-RELATED"/>
    <property type="match status" value="1"/>
</dbReference>
<evidence type="ECO:0000256" key="8">
    <source>
        <dbReference type="ARBA" id="ARBA00023033"/>
    </source>
</evidence>
<sequence length="525" mass="58966">MSLVIAIDCLALSSFLYILFAFRDHRRRRGSPYPPGPPSWPFIGNLLDIPKLSPWLAYANISKKYGDVVCFQVLGQVVIVLCSPTAIKDLLEKRGELYADRTPFPVFGPEIMDVDWMFPLARMGEYWHEGRRLLDRSLRPGATALHRHLIEEKTHAFLGQLLATPGAFRGHLSLLQGKIVMHLTYGYDLKENDDMLAPPKRIGDITKQFFLPGAALVNHVPFLRHLPSWVPWFKYEPLASECRELARRMRNEPIDFVRNSMRKGTAVPSLATEYLQEADLLSGADSQSRVQGIKDILGSLYQAGSEPARVLPIPTAVAMSSLFLALILYPEVQKRAQAELDSVISRDRLPTYDDKPRLPYIEAISKELTRWHMVTPMGIPHSPTDDDFYKGYFIPKGAVVIADAWAILHDPELYPDPEAFNPVRFLNEDGTFRDDPMISLAFGAGRRICPGRHFADTLLFVVTASVLSVFNVTRAKDGNGNEIPVAPPLLESVLPDIAIWLPEFECSITPRDKVAEDLIRANASV</sequence>
<dbReference type="InterPro" id="IPR050364">
    <property type="entry name" value="Cytochrome_P450_fung"/>
</dbReference>
<evidence type="ECO:0000256" key="4">
    <source>
        <dbReference type="ARBA" id="ARBA00022617"/>
    </source>
</evidence>
<keyword evidence="12" id="KW-1185">Reference proteome</keyword>
<dbReference type="InterPro" id="IPR001128">
    <property type="entry name" value="Cyt_P450"/>
</dbReference>
<dbReference type="PRINTS" id="PR00463">
    <property type="entry name" value="EP450I"/>
</dbReference>
<dbReference type="EMBL" id="JAKELL010000014">
    <property type="protein sequence ID" value="KAH8994601.1"/>
    <property type="molecule type" value="Genomic_DNA"/>
</dbReference>
<evidence type="ECO:0000256" key="3">
    <source>
        <dbReference type="ARBA" id="ARBA00010617"/>
    </source>
</evidence>
<dbReference type="Proteomes" id="UP001201163">
    <property type="component" value="Unassembled WGS sequence"/>
</dbReference>
<reference evidence="11" key="1">
    <citation type="submission" date="2022-01" db="EMBL/GenBank/DDBJ databases">
        <title>Comparative genomics reveals a dynamic genome evolution in the ectomycorrhizal milk-cap (Lactarius) mushrooms.</title>
        <authorList>
            <consortium name="DOE Joint Genome Institute"/>
            <person name="Lebreton A."/>
            <person name="Tang N."/>
            <person name="Kuo A."/>
            <person name="LaButti K."/>
            <person name="Drula E."/>
            <person name="Barry K."/>
            <person name="Clum A."/>
            <person name="Lipzen A."/>
            <person name="Mousain D."/>
            <person name="Ng V."/>
            <person name="Wang R."/>
            <person name="Wang X."/>
            <person name="Dai Y."/>
            <person name="Henrissat B."/>
            <person name="Grigoriev I.V."/>
            <person name="Guerin-Laguette A."/>
            <person name="Yu F."/>
            <person name="Martin F.M."/>
        </authorList>
    </citation>
    <scope>NUCLEOTIDE SEQUENCE</scope>
    <source>
        <strain evidence="11">QP</strain>
    </source>
</reference>
<evidence type="ECO:0000256" key="7">
    <source>
        <dbReference type="ARBA" id="ARBA00023004"/>
    </source>
</evidence>
<evidence type="ECO:0000313" key="11">
    <source>
        <dbReference type="EMBL" id="KAH8994601.1"/>
    </source>
</evidence>
<dbReference type="SUPFAM" id="SSF48264">
    <property type="entry name" value="Cytochrome P450"/>
    <property type="match status" value="1"/>
</dbReference>
<gene>
    <name evidence="11" type="ORF">EDB92DRAFT_1943913</name>
</gene>
<comment type="similarity">
    <text evidence="3 10">Belongs to the cytochrome P450 family.</text>
</comment>
<keyword evidence="8 10" id="KW-0503">Monooxygenase</keyword>
<dbReference type="PRINTS" id="PR00385">
    <property type="entry name" value="P450"/>
</dbReference>
<comment type="caution">
    <text evidence="11">The sequence shown here is derived from an EMBL/GenBank/DDBJ whole genome shotgun (WGS) entry which is preliminary data.</text>
</comment>
<dbReference type="GO" id="GO:0005506">
    <property type="term" value="F:iron ion binding"/>
    <property type="evidence" value="ECO:0007669"/>
    <property type="project" value="InterPro"/>
</dbReference>
<keyword evidence="5 9" id="KW-0479">Metal-binding</keyword>
<name>A0AAD4LMR8_9AGAM</name>
<dbReference type="PROSITE" id="PS00086">
    <property type="entry name" value="CYTOCHROME_P450"/>
    <property type="match status" value="1"/>
</dbReference>
<keyword evidence="6 10" id="KW-0560">Oxidoreductase</keyword>
<dbReference type="CDD" id="cd11065">
    <property type="entry name" value="CYP64-like"/>
    <property type="match status" value="1"/>
</dbReference>
<evidence type="ECO:0000313" key="12">
    <source>
        <dbReference type="Proteomes" id="UP001201163"/>
    </source>
</evidence>
<dbReference type="AlphaFoldDB" id="A0AAD4LMR8"/>
<proteinExistence type="inferred from homology"/>
<protein>
    <submittedName>
        <fullName evidence="11">Cytochrome P450</fullName>
    </submittedName>
</protein>
<evidence type="ECO:0000256" key="9">
    <source>
        <dbReference type="PIRSR" id="PIRSR602401-1"/>
    </source>
</evidence>
<dbReference type="Pfam" id="PF00067">
    <property type="entry name" value="p450"/>
    <property type="match status" value="1"/>
</dbReference>
<comment type="cofactor">
    <cofactor evidence="1 9">
        <name>heme</name>
        <dbReference type="ChEBI" id="CHEBI:30413"/>
    </cofactor>
</comment>
<dbReference type="GO" id="GO:0016705">
    <property type="term" value="F:oxidoreductase activity, acting on paired donors, with incorporation or reduction of molecular oxygen"/>
    <property type="evidence" value="ECO:0007669"/>
    <property type="project" value="InterPro"/>
</dbReference>
<dbReference type="Gene3D" id="1.10.630.10">
    <property type="entry name" value="Cytochrome P450"/>
    <property type="match status" value="1"/>
</dbReference>
<evidence type="ECO:0000256" key="5">
    <source>
        <dbReference type="ARBA" id="ARBA00022723"/>
    </source>
</evidence>
<organism evidence="11 12">
    <name type="scientific">Lactarius akahatsu</name>
    <dbReference type="NCBI Taxonomy" id="416441"/>
    <lineage>
        <taxon>Eukaryota</taxon>
        <taxon>Fungi</taxon>
        <taxon>Dikarya</taxon>
        <taxon>Basidiomycota</taxon>
        <taxon>Agaricomycotina</taxon>
        <taxon>Agaricomycetes</taxon>
        <taxon>Russulales</taxon>
        <taxon>Russulaceae</taxon>
        <taxon>Lactarius</taxon>
    </lineage>
</organism>
<evidence type="ECO:0000256" key="6">
    <source>
        <dbReference type="ARBA" id="ARBA00023002"/>
    </source>
</evidence>